<gene>
    <name evidence="2" type="ORF">ERS672216_01652</name>
</gene>
<dbReference type="Proteomes" id="UP000069632">
    <property type="component" value="Unassembled WGS sequence"/>
</dbReference>
<keyword evidence="3" id="KW-1185">Reference proteome</keyword>
<feature type="domain" description="Campylobacter invasion antigen D C-terminal" evidence="1">
    <location>
        <begin position="145"/>
        <end position="197"/>
    </location>
</feature>
<dbReference type="EMBL" id="FIZP01000012">
    <property type="protein sequence ID" value="CZE48907.1"/>
    <property type="molecule type" value="Genomic_DNA"/>
</dbReference>
<dbReference type="InterPro" id="IPR054057">
    <property type="entry name" value="CiaD_C"/>
</dbReference>
<dbReference type="Pfam" id="PF21862">
    <property type="entry name" value="CiaD"/>
    <property type="match status" value="1"/>
</dbReference>
<proteinExistence type="predicted"/>
<reference evidence="2 3" key="1">
    <citation type="submission" date="2016-02" db="EMBL/GenBank/DDBJ databases">
        <authorList>
            <consortium name="Pathogen Informatics"/>
        </authorList>
    </citation>
    <scope>NUCLEOTIDE SEQUENCE [LARGE SCALE GENOMIC DNA]</scope>
    <source>
        <strain evidence="2 3">RC20</strain>
    </source>
</reference>
<accession>A0A128EJV4</accession>
<organism evidence="2 3">
    <name type="scientific">Campylobacter geochelonis</name>
    <dbReference type="NCBI Taxonomy" id="1780362"/>
    <lineage>
        <taxon>Bacteria</taxon>
        <taxon>Pseudomonadati</taxon>
        <taxon>Campylobacterota</taxon>
        <taxon>Epsilonproteobacteria</taxon>
        <taxon>Campylobacterales</taxon>
        <taxon>Campylobacteraceae</taxon>
        <taxon>Campylobacter</taxon>
    </lineage>
</organism>
<name>A0A128EJV4_9BACT</name>
<dbReference type="AlphaFoldDB" id="A0A128EJV4"/>
<protein>
    <submittedName>
        <fullName evidence="2">2-oxoglutarate:acceptor oxidoreductase</fullName>
    </submittedName>
</protein>
<evidence type="ECO:0000313" key="3">
    <source>
        <dbReference type="Proteomes" id="UP000069632"/>
    </source>
</evidence>
<evidence type="ECO:0000313" key="2">
    <source>
        <dbReference type="EMBL" id="CZE48907.1"/>
    </source>
</evidence>
<evidence type="ECO:0000259" key="1">
    <source>
        <dbReference type="Pfam" id="PF21862"/>
    </source>
</evidence>
<sequence>MTKLIIQELKAVNEGVIDDKNESLDTKKGENTSLNLDKKENLTMNSESLNSKIEPDESLNLKNISKLSKEQGTSSVEKEINLNEKPHSSVSNALLKDEEKVMMLNNNTKNGDLKTSIKDDESASLAKEKKEEIDELYAKIQALKEEQKEFLLSVQERILVLFEGLNNFDKGDIEARVELNLKFMEFLLATIDNKLKNL</sequence>